<dbReference type="InterPro" id="IPR011978">
    <property type="entry name" value="YgfB-like"/>
</dbReference>
<dbReference type="InterPro" id="IPR004027">
    <property type="entry name" value="SEC_C_motif"/>
</dbReference>
<protein>
    <recommendedName>
        <fullName evidence="4">YecA family protein</fullName>
    </recommendedName>
</protein>
<dbReference type="OrthoDB" id="570299at2"/>
<proteinExistence type="predicted"/>
<sequence>MNQGPLTEKELSWLDDMLEKYGNEQSVVDTSELDGLLTALLSGPNDIEPSEWLVAMWGGQKQIPKWANEREMDRFMTLTFQHLNDIAERLAEYPEQFDPLFGLQEMEGQEFTVVEDWCYGYMRGVALDADWSLLPASLQPALQAIALHGSEAHLAQRESFTPEAFEASLDAIRPAALELHEYWQEQRMAQPDPEPQLPHFAGEKTGRNDPCPCGSGKKFKQCCLNKS</sequence>
<comment type="caution">
    <text evidence="2">The sequence shown here is derived from an EMBL/GenBank/DDBJ whole genome shotgun (WGS) entry which is preliminary data.</text>
</comment>
<dbReference type="SUPFAM" id="SSF101327">
    <property type="entry name" value="YgfB-like"/>
    <property type="match status" value="1"/>
</dbReference>
<dbReference type="RefSeq" id="WP_128601504.1">
    <property type="nucleotide sequence ID" value="NZ_MLFS01000029.1"/>
</dbReference>
<dbReference type="PANTHER" id="PTHR33747">
    <property type="entry name" value="UPF0225 PROTEIN SCO1677"/>
    <property type="match status" value="1"/>
</dbReference>
<dbReference type="SUPFAM" id="SSF103642">
    <property type="entry name" value="Sec-C motif"/>
    <property type="match status" value="1"/>
</dbReference>
<evidence type="ECO:0000256" key="1">
    <source>
        <dbReference type="SAM" id="MobiDB-lite"/>
    </source>
</evidence>
<evidence type="ECO:0000313" key="2">
    <source>
        <dbReference type="EMBL" id="ORM73043.1"/>
    </source>
</evidence>
<dbReference type="InterPro" id="IPR036255">
    <property type="entry name" value="YgfB-like_sf"/>
</dbReference>
<dbReference type="Gene3D" id="1.20.120.740">
    <property type="entry name" value="YgfB uncharacterised protein family UPF0149, PF03695"/>
    <property type="match status" value="1"/>
</dbReference>
<dbReference type="STRING" id="1076551.HA48_11740"/>
<reference evidence="2 3" key="1">
    <citation type="journal article" date="2017" name="Antonie Van Leeuwenhoek">
        <title>Phylogenomic resolution of the bacterial genus Pantoea and its relationship with Erwinia and Tatumella.</title>
        <authorList>
            <person name="Palmer M."/>
            <person name="Steenkamp E.T."/>
            <person name="Coetzee M.P."/>
            <person name="Chan W.Y."/>
            <person name="van Zyl E."/>
            <person name="De Maayer P."/>
            <person name="Coutinho T.A."/>
            <person name="Blom J."/>
            <person name="Smits T.H."/>
            <person name="Duffy B."/>
            <person name="Venter S.N."/>
        </authorList>
    </citation>
    <scope>NUCLEOTIDE SEQUENCE [LARGE SCALE GENOMIC DNA]</scope>
    <source>
        <strain evidence="2 3">LMG 26277</strain>
    </source>
</reference>
<feature type="region of interest" description="Disordered" evidence="1">
    <location>
        <begin position="187"/>
        <end position="209"/>
    </location>
</feature>
<dbReference type="PANTHER" id="PTHR33747:SF9">
    <property type="entry name" value="METAL-BINDING PROTEIN"/>
    <property type="match status" value="1"/>
</dbReference>
<gene>
    <name evidence="2" type="ORF">HA48_11740</name>
</gene>
<dbReference type="NCBIfam" id="NF007704">
    <property type="entry name" value="PRK10396.1"/>
    <property type="match status" value="1"/>
</dbReference>
<dbReference type="AlphaFoldDB" id="A0A1X1D8N5"/>
<dbReference type="NCBIfam" id="TIGR02292">
    <property type="entry name" value="ygfB_yecA"/>
    <property type="match status" value="1"/>
</dbReference>
<dbReference type="Pfam" id="PF03695">
    <property type="entry name" value="UPF0149"/>
    <property type="match status" value="1"/>
</dbReference>
<keyword evidence="3" id="KW-1185">Reference proteome</keyword>
<dbReference type="Proteomes" id="UP000193104">
    <property type="component" value="Unassembled WGS sequence"/>
</dbReference>
<name>A0A1X1D8N5_9GAMM</name>
<dbReference type="Pfam" id="PF02810">
    <property type="entry name" value="SEC-C"/>
    <property type="match status" value="1"/>
</dbReference>
<dbReference type="EMBL" id="MLFS01000029">
    <property type="protein sequence ID" value="ORM73043.1"/>
    <property type="molecule type" value="Genomic_DNA"/>
</dbReference>
<evidence type="ECO:0008006" key="4">
    <source>
        <dbReference type="Google" id="ProtNLM"/>
    </source>
</evidence>
<organism evidence="2 3">
    <name type="scientific">Pantoea wallisii</name>
    <dbReference type="NCBI Taxonomy" id="1076551"/>
    <lineage>
        <taxon>Bacteria</taxon>
        <taxon>Pseudomonadati</taxon>
        <taxon>Pseudomonadota</taxon>
        <taxon>Gammaproteobacteria</taxon>
        <taxon>Enterobacterales</taxon>
        <taxon>Erwiniaceae</taxon>
        <taxon>Pantoea</taxon>
    </lineage>
</organism>
<accession>A0A1X1D8N5</accession>
<evidence type="ECO:0000313" key="3">
    <source>
        <dbReference type="Proteomes" id="UP000193104"/>
    </source>
</evidence>